<dbReference type="InterPro" id="IPR036610">
    <property type="entry name" value="PEBP-like_sf"/>
</dbReference>
<comment type="caution">
    <text evidence="2">The sequence shown here is derived from an EMBL/GenBank/DDBJ whole genome shotgun (WGS) entry which is preliminary data.</text>
</comment>
<feature type="chain" id="PRO_5021215456" evidence="1">
    <location>
        <begin position="24"/>
        <end position="291"/>
    </location>
</feature>
<sequence length="291" mass="31014">MRFATTAYYSLLTSFCLVSPVVSKSTLPDLLAQVTTAFADAKVVPDVLSNFTPSAAVNIHFTDPDTGLQLDPAPGQYLTMDQTSGDPTYTLIAVNGTSDPRAFGPLVLVMTDPDAPTPQNRTDGEIIHFLGGNFTLGEGDKDTTLTNGTVAFHRYWMPRPQNGSDPHRYILLVYPQPEDFDAQVEAYFADVPVIFYLENRSKFSLRNFVSQLKLGEPIAGNFFKVGPNGNVLTTTVSSAAAVTGPSANPTVTPLTAAAQGHRGVAAMEAGSVMKILGLSMAMSLFATVGLA</sequence>
<dbReference type="PANTHER" id="PTHR11362">
    <property type="entry name" value="PHOSPHATIDYLETHANOLAMINE-BINDING PROTEIN"/>
    <property type="match status" value="1"/>
</dbReference>
<accession>A0A4Y7T7E3</accession>
<dbReference type="PANTHER" id="PTHR11362:SF82">
    <property type="entry name" value="PHOSPHATIDYLETHANOLAMINE-BINDING PROTEIN 4"/>
    <property type="match status" value="1"/>
</dbReference>
<dbReference type="Proteomes" id="UP000298030">
    <property type="component" value="Unassembled WGS sequence"/>
</dbReference>
<dbReference type="InterPro" id="IPR035810">
    <property type="entry name" value="PEBP_euk"/>
</dbReference>
<feature type="signal peptide" evidence="1">
    <location>
        <begin position="1"/>
        <end position="23"/>
    </location>
</feature>
<dbReference type="OrthoDB" id="275748at2759"/>
<organism evidence="2 3">
    <name type="scientific">Coprinellus micaceus</name>
    <name type="common">Glistening ink-cap mushroom</name>
    <name type="synonym">Coprinus micaceus</name>
    <dbReference type="NCBI Taxonomy" id="71717"/>
    <lineage>
        <taxon>Eukaryota</taxon>
        <taxon>Fungi</taxon>
        <taxon>Dikarya</taxon>
        <taxon>Basidiomycota</taxon>
        <taxon>Agaricomycotina</taxon>
        <taxon>Agaricomycetes</taxon>
        <taxon>Agaricomycetidae</taxon>
        <taxon>Agaricales</taxon>
        <taxon>Agaricineae</taxon>
        <taxon>Psathyrellaceae</taxon>
        <taxon>Coprinellus</taxon>
    </lineage>
</organism>
<proteinExistence type="predicted"/>
<evidence type="ECO:0000256" key="1">
    <source>
        <dbReference type="SAM" id="SignalP"/>
    </source>
</evidence>
<keyword evidence="3" id="KW-1185">Reference proteome</keyword>
<evidence type="ECO:0000313" key="3">
    <source>
        <dbReference type="Proteomes" id="UP000298030"/>
    </source>
</evidence>
<dbReference type="CDD" id="cd00866">
    <property type="entry name" value="PEBP_euk"/>
    <property type="match status" value="1"/>
</dbReference>
<evidence type="ECO:0000313" key="2">
    <source>
        <dbReference type="EMBL" id="TEB30093.1"/>
    </source>
</evidence>
<dbReference type="InterPro" id="IPR008914">
    <property type="entry name" value="PEBP"/>
</dbReference>
<protein>
    <submittedName>
        <fullName evidence="2">PEBP-like protein</fullName>
    </submittedName>
</protein>
<dbReference type="Pfam" id="PF01161">
    <property type="entry name" value="PBP"/>
    <property type="match status" value="1"/>
</dbReference>
<dbReference type="EMBL" id="QPFP01000024">
    <property type="protein sequence ID" value="TEB30093.1"/>
    <property type="molecule type" value="Genomic_DNA"/>
</dbReference>
<keyword evidence="1" id="KW-0732">Signal</keyword>
<gene>
    <name evidence="2" type="ORF">FA13DRAFT_567283</name>
</gene>
<dbReference type="STRING" id="71717.A0A4Y7T7E3"/>
<dbReference type="Gene3D" id="3.90.280.10">
    <property type="entry name" value="PEBP-like"/>
    <property type="match status" value="1"/>
</dbReference>
<name>A0A4Y7T7E3_COPMI</name>
<dbReference type="SUPFAM" id="SSF49777">
    <property type="entry name" value="PEBP-like"/>
    <property type="match status" value="1"/>
</dbReference>
<dbReference type="AlphaFoldDB" id="A0A4Y7T7E3"/>
<reference evidence="2 3" key="1">
    <citation type="journal article" date="2019" name="Nat. Ecol. Evol.">
        <title>Megaphylogeny resolves global patterns of mushroom evolution.</title>
        <authorList>
            <person name="Varga T."/>
            <person name="Krizsan K."/>
            <person name="Foldi C."/>
            <person name="Dima B."/>
            <person name="Sanchez-Garcia M."/>
            <person name="Sanchez-Ramirez S."/>
            <person name="Szollosi G.J."/>
            <person name="Szarkandi J.G."/>
            <person name="Papp V."/>
            <person name="Albert L."/>
            <person name="Andreopoulos W."/>
            <person name="Angelini C."/>
            <person name="Antonin V."/>
            <person name="Barry K.W."/>
            <person name="Bougher N.L."/>
            <person name="Buchanan P."/>
            <person name="Buyck B."/>
            <person name="Bense V."/>
            <person name="Catcheside P."/>
            <person name="Chovatia M."/>
            <person name="Cooper J."/>
            <person name="Damon W."/>
            <person name="Desjardin D."/>
            <person name="Finy P."/>
            <person name="Geml J."/>
            <person name="Haridas S."/>
            <person name="Hughes K."/>
            <person name="Justo A."/>
            <person name="Karasinski D."/>
            <person name="Kautmanova I."/>
            <person name="Kiss B."/>
            <person name="Kocsube S."/>
            <person name="Kotiranta H."/>
            <person name="LaButti K.M."/>
            <person name="Lechner B.E."/>
            <person name="Liimatainen K."/>
            <person name="Lipzen A."/>
            <person name="Lukacs Z."/>
            <person name="Mihaltcheva S."/>
            <person name="Morgado L.N."/>
            <person name="Niskanen T."/>
            <person name="Noordeloos M.E."/>
            <person name="Ohm R.A."/>
            <person name="Ortiz-Santana B."/>
            <person name="Ovrebo C."/>
            <person name="Racz N."/>
            <person name="Riley R."/>
            <person name="Savchenko A."/>
            <person name="Shiryaev A."/>
            <person name="Soop K."/>
            <person name="Spirin V."/>
            <person name="Szebenyi C."/>
            <person name="Tomsovsky M."/>
            <person name="Tulloss R.E."/>
            <person name="Uehling J."/>
            <person name="Grigoriev I.V."/>
            <person name="Vagvolgyi C."/>
            <person name="Papp T."/>
            <person name="Martin F.M."/>
            <person name="Miettinen O."/>
            <person name="Hibbett D.S."/>
            <person name="Nagy L.G."/>
        </authorList>
    </citation>
    <scope>NUCLEOTIDE SEQUENCE [LARGE SCALE GENOMIC DNA]</scope>
    <source>
        <strain evidence="2 3">FP101781</strain>
    </source>
</reference>